<protein>
    <submittedName>
        <fullName evidence="1">Uncharacterized protein</fullName>
    </submittedName>
</protein>
<evidence type="ECO:0000313" key="2">
    <source>
        <dbReference type="Proteomes" id="UP001168821"/>
    </source>
</evidence>
<organism evidence="1 2">
    <name type="scientific">Zophobas morio</name>
    <dbReference type="NCBI Taxonomy" id="2755281"/>
    <lineage>
        <taxon>Eukaryota</taxon>
        <taxon>Metazoa</taxon>
        <taxon>Ecdysozoa</taxon>
        <taxon>Arthropoda</taxon>
        <taxon>Hexapoda</taxon>
        <taxon>Insecta</taxon>
        <taxon>Pterygota</taxon>
        <taxon>Neoptera</taxon>
        <taxon>Endopterygota</taxon>
        <taxon>Coleoptera</taxon>
        <taxon>Polyphaga</taxon>
        <taxon>Cucujiformia</taxon>
        <taxon>Tenebrionidae</taxon>
        <taxon>Zophobas</taxon>
    </lineage>
</organism>
<gene>
    <name evidence="1" type="ORF">Zmor_025370</name>
</gene>
<dbReference type="AlphaFoldDB" id="A0AA38M411"/>
<evidence type="ECO:0000313" key="1">
    <source>
        <dbReference type="EMBL" id="KAJ3642606.1"/>
    </source>
</evidence>
<accession>A0AA38M411</accession>
<name>A0AA38M411_9CUCU</name>
<dbReference type="EMBL" id="JALNTZ010000008">
    <property type="protein sequence ID" value="KAJ3642606.1"/>
    <property type="molecule type" value="Genomic_DNA"/>
</dbReference>
<comment type="caution">
    <text evidence="1">The sequence shown here is derived from an EMBL/GenBank/DDBJ whole genome shotgun (WGS) entry which is preliminary data.</text>
</comment>
<reference evidence="1" key="1">
    <citation type="journal article" date="2023" name="G3 (Bethesda)">
        <title>Whole genome assemblies of Zophobas morio and Tenebrio molitor.</title>
        <authorList>
            <person name="Kaur S."/>
            <person name="Stinson S.A."/>
            <person name="diCenzo G.C."/>
        </authorList>
    </citation>
    <scope>NUCLEOTIDE SEQUENCE</scope>
    <source>
        <strain evidence="1">QUZm001</strain>
    </source>
</reference>
<keyword evidence="2" id="KW-1185">Reference proteome</keyword>
<sequence>MRAAKNFNRYATITFGAFKQFPPFSRALSFKIPVSRAAFFADPVTQPIHILSKTSIELRKFAIKERPERETAGSLQIAVDNDNSGL</sequence>
<proteinExistence type="predicted"/>
<dbReference type="Proteomes" id="UP001168821">
    <property type="component" value="Unassembled WGS sequence"/>
</dbReference>